<keyword evidence="3" id="KW-0227">DNA damage</keyword>
<evidence type="ECO:0000259" key="8">
    <source>
        <dbReference type="SMART" id="SM01031"/>
    </source>
</evidence>
<dbReference type="InterPro" id="IPR018327">
    <property type="entry name" value="BHD_2"/>
</dbReference>
<feature type="domain" description="Rad4 beta-hairpin" evidence="7">
    <location>
        <begin position="552"/>
        <end position="604"/>
    </location>
</feature>
<dbReference type="Gene3D" id="3.30.70.2460">
    <property type="entry name" value="Rad4, beta-hairpin domain BHD3"/>
    <property type="match status" value="1"/>
</dbReference>
<dbReference type="PANTHER" id="PTHR12135:SF0">
    <property type="entry name" value="DNA REPAIR PROTEIN COMPLEMENTING XP-C CELLS"/>
    <property type="match status" value="1"/>
</dbReference>
<proteinExistence type="inferred from homology"/>
<evidence type="ECO:0000256" key="3">
    <source>
        <dbReference type="ARBA" id="ARBA00022763"/>
    </source>
</evidence>
<dbReference type="Pfam" id="PF10405">
    <property type="entry name" value="BHD_3"/>
    <property type="match status" value="1"/>
</dbReference>
<evidence type="ECO:0000259" key="9">
    <source>
        <dbReference type="SMART" id="SM01032"/>
    </source>
</evidence>
<dbReference type="Gene3D" id="3.90.260.10">
    <property type="entry name" value="Transglutaminase-like"/>
    <property type="match status" value="1"/>
</dbReference>
<dbReference type="SMART" id="SM01030">
    <property type="entry name" value="BHD_1"/>
    <property type="match status" value="1"/>
</dbReference>
<evidence type="ECO:0000256" key="6">
    <source>
        <dbReference type="SAM" id="MobiDB-lite"/>
    </source>
</evidence>
<feature type="domain" description="Rad4 beta-hairpin" evidence="9">
    <location>
        <begin position="684"/>
        <end position="758"/>
    </location>
</feature>
<dbReference type="Proteomes" id="UP000274756">
    <property type="component" value="Unassembled WGS sequence"/>
</dbReference>
<dbReference type="Pfam" id="PF03835">
    <property type="entry name" value="Rad4"/>
    <property type="match status" value="1"/>
</dbReference>
<feature type="compositionally biased region" description="Basic and acidic residues" evidence="6">
    <location>
        <begin position="23"/>
        <end position="48"/>
    </location>
</feature>
<evidence type="ECO:0000313" key="10">
    <source>
        <dbReference type="EMBL" id="VDN55443.1"/>
    </source>
</evidence>
<keyword evidence="5" id="KW-0539">Nucleus</keyword>
<dbReference type="GO" id="GO:0003697">
    <property type="term" value="F:single-stranded DNA binding"/>
    <property type="evidence" value="ECO:0007669"/>
    <property type="project" value="TreeGrafter"/>
</dbReference>
<protein>
    <submittedName>
        <fullName evidence="13">Rad4 domain-containing protein</fullName>
    </submittedName>
</protein>
<dbReference type="SMART" id="SM01032">
    <property type="entry name" value="BHD_3"/>
    <property type="match status" value="1"/>
</dbReference>
<dbReference type="InterPro" id="IPR038765">
    <property type="entry name" value="Papain-like_cys_pep_sf"/>
</dbReference>
<organism evidence="11 13">
    <name type="scientific">Dracunculus medinensis</name>
    <name type="common">Guinea worm</name>
    <dbReference type="NCBI Taxonomy" id="318479"/>
    <lineage>
        <taxon>Eukaryota</taxon>
        <taxon>Metazoa</taxon>
        <taxon>Ecdysozoa</taxon>
        <taxon>Nematoda</taxon>
        <taxon>Chromadorea</taxon>
        <taxon>Rhabditida</taxon>
        <taxon>Spirurina</taxon>
        <taxon>Dracunculoidea</taxon>
        <taxon>Dracunculidae</taxon>
        <taxon>Dracunculus</taxon>
    </lineage>
</organism>
<dbReference type="InterPro" id="IPR004583">
    <property type="entry name" value="DNA_repair_Rad4"/>
</dbReference>
<gene>
    <name evidence="10" type="ORF">DME_LOCUS5416</name>
</gene>
<reference evidence="10 12" key="2">
    <citation type="submission" date="2018-11" db="EMBL/GenBank/DDBJ databases">
        <authorList>
            <consortium name="Pathogen Informatics"/>
        </authorList>
    </citation>
    <scope>NUCLEOTIDE SEQUENCE [LARGE SCALE GENOMIC DNA]</scope>
</reference>
<dbReference type="PANTHER" id="PTHR12135">
    <property type="entry name" value="DNA REPAIR PROTEIN XP-C / RAD4"/>
    <property type="match status" value="1"/>
</dbReference>
<feature type="domain" description="Rad4 beta-hairpin" evidence="8">
    <location>
        <begin position="606"/>
        <end position="676"/>
    </location>
</feature>
<evidence type="ECO:0000256" key="5">
    <source>
        <dbReference type="ARBA" id="ARBA00023242"/>
    </source>
</evidence>
<keyword evidence="12" id="KW-1185">Reference proteome</keyword>
<evidence type="ECO:0000256" key="1">
    <source>
        <dbReference type="ARBA" id="ARBA00004123"/>
    </source>
</evidence>
<dbReference type="InterPro" id="IPR042488">
    <property type="entry name" value="Rad4_BHD3_sf"/>
</dbReference>
<dbReference type="STRING" id="318479.A0A0N4U2X5"/>
<accession>A0A0N4U2X5</accession>
<sequence length="846" mass="98326">MAKKKRKQSKNNCTQKNIKSHSKVVEEKNEKYGGESMIRDSKDHADSCRKRKSKLETTSAVQKKSRRLLNKKCIYENENQCDVANEDESQCNVTNENKKNICRDGVNKLRRPKLVLKVERNSTACLKQVKCKRNAIIRARKQASISQNEDKKSVVANEQFIKQEYISSSGSEDEWEAMEEMDIPENTETSAQADLEFIINEPKKEESEESKWAKFLRLEVNRKIKERQINCHKMHLLCYIAHLRFWIQSLIRNEILTPLCLSLIPEGYVIAAQTNFSEDIAEKFFKWFRSAFSPSTKKYIPRNSSCEAQMERLEQLISNRVYEFDRDIASVLFLCLFSLKISVRLCLSCQPMPHKLSIRSFLQSSASKNSDSLPKASGSQIKIPAATECNKKSVHLTKKRKATYDSKCSDDNISIDLSEGAAEDQNNGRKIARGARNFTKTKNEIRAYRNYWIEYWDEQNNRWICVDTWKGTIDMPESMEADTTPPMHYVIAVDENYGMRDITDRYASKYLSPEMRRIRIDSEWWEKTMKLFKSKNRVRNRFETIAVHDYLCSKPLPTTIAEFKNHPLYVLKKDLLKFEAIYPEDQKPVGYIRGLEIFPRSSVHHLQGSLNWIKHARSIKHIDGFFKYILHIKIKPGEKPYKVVKARPNIKVPEELRQPRTLDVFGYWQTEPYKPPDVTDDGKIPRNEFGNIYLYKECMLPKNCVHIRLEGLVSIARKLDVDCVPAVVGWEFHKGGNHPIIDGCVVLAKHEKALREAWSAEYERKRVASLKKKKERALKNWRRLAKGLLTLKRVRAKFLSADQRPMNTDETLDKEVVVDTNSSMAWPHIAFTLPQVDKSGEDISRS</sequence>
<dbReference type="InterPro" id="IPR018326">
    <property type="entry name" value="Rad4_beta-hairpin_dom1"/>
</dbReference>
<evidence type="ECO:0000313" key="13">
    <source>
        <dbReference type="WBParaSite" id="DME_0000105601-mRNA-1"/>
    </source>
</evidence>
<dbReference type="GO" id="GO:0006289">
    <property type="term" value="P:nucleotide-excision repair"/>
    <property type="evidence" value="ECO:0007669"/>
    <property type="project" value="InterPro"/>
</dbReference>
<dbReference type="GO" id="GO:0071942">
    <property type="term" value="C:XPC complex"/>
    <property type="evidence" value="ECO:0007669"/>
    <property type="project" value="TreeGrafter"/>
</dbReference>
<keyword evidence="4" id="KW-0234">DNA repair</keyword>
<evidence type="ECO:0000313" key="12">
    <source>
        <dbReference type="Proteomes" id="UP000274756"/>
    </source>
</evidence>
<dbReference type="InterPro" id="IPR036985">
    <property type="entry name" value="Transglutaminase-like_sf"/>
</dbReference>
<evidence type="ECO:0000256" key="2">
    <source>
        <dbReference type="ARBA" id="ARBA00009525"/>
    </source>
</evidence>
<dbReference type="EMBL" id="UYYG01001152">
    <property type="protein sequence ID" value="VDN55443.1"/>
    <property type="molecule type" value="Genomic_DNA"/>
</dbReference>
<reference evidence="13" key="1">
    <citation type="submission" date="2017-02" db="UniProtKB">
        <authorList>
            <consortium name="WormBaseParasite"/>
        </authorList>
    </citation>
    <scope>IDENTIFICATION</scope>
</reference>
<dbReference type="FunFam" id="3.30.70.2460:FF:000001">
    <property type="entry name" value="DNA repair protein Rad4 family"/>
    <property type="match status" value="1"/>
</dbReference>
<dbReference type="Gene3D" id="2.20.20.110">
    <property type="entry name" value="Rad4, beta-hairpin domain BHD1"/>
    <property type="match status" value="1"/>
</dbReference>
<dbReference type="GO" id="GO:0000111">
    <property type="term" value="C:nucleotide-excision repair factor 2 complex"/>
    <property type="evidence" value="ECO:0007669"/>
    <property type="project" value="TreeGrafter"/>
</dbReference>
<dbReference type="Proteomes" id="UP000038040">
    <property type="component" value="Unplaced"/>
</dbReference>
<evidence type="ECO:0000259" key="7">
    <source>
        <dbReference type="SMART" id="SM01030"/>
    </source>
</evidence>
<comment type="subcellular location">
    <subcellularLocation>
        <location evidence="1">Nucleus</location>
    </subcellularLocation>
</comment>
<dbReference type="AlphaFoldDB" id="A0A0N4U2X5"/>
<dbReference type="SMART" id="SM01031">
    <property type="entry name" value="BHD_2"/>
    <property type="match status" value="1"/>
</dbReference>
<dbReference type="InterPro" id="IPR018325">
    <property type="entry name" value="Rad4/PNGase_transGLS-fold"/>
</dbReference>
<dbReference type="OrthoDB" id="300780at2759"/>
<dbReference type="GO" id="GO:0005737">
    <property type="term" value="C:cytoplasm"/>
    <property type="evidence" value="ECO:0007669"/>
    <property type="project" value="TreeGrafter"/>
</dbReference>
<evidence type="ECO:0000256" key="4">
    <source>
        <dbReference type="ARBA" id="ARBA00023204"/>
    </source>
</evidence>
<dbReference type="Pfam" id="PF10403">
    <property type="entry name" value="BHD_1"/>
    <property type="match status" value="1"/>
</dbReference>
<dbReference type="WBParaSite" id="DME_0000105601-mRNA-1">
    <property type="protein sequence ID" value="DME_0000105601-mRNA-1"/>
    <property type="gene ID" value="DME_0000105601"/>
</dbReference>
<dbReference type="InterPro" id="IPR018328">
    <property type="entry name" value="Rad4_beta-hairpin_dom3"/>
</dbReference>
<feature type="region of interest" description="Disordered" evidence="6">
    <location>
        <begin position="1"/>
        <end position="57"/>
    </location>
</feature>
<dbReference type="GO" id="GO:0003684">
    <property type="term" value="F:damaged DNA binding"/>
    <property type="evidence" value="ECO:0007669"/>
    <property type="project" value="InterPro"/>
</dbReference>
<evidence type="ECO:0000313" key="11">
    <source>
        <dbReference type="Proteomes" id="UP000038040"/>
    </source>
</evidence>
<dbReference type="SUPFAM" id="SSF54001">
    <property type="entry name" value="Cysteine proteinases"/>
    <property type="match status" value="1"/>
</dbReference>
<comment type="similarity">
    <text evidence="2">Belongs to the XPC family.</text>
</comment>
<dbReference type="GO" id="GO:0006298">
    <property type="term" value="P:mismatch repair"/>
    <property type="evidence" value="ECO:0007669"/>
    <property type="project" value="TreeGrafter"/>
</dbReference>
<name>A0A0N4U2X5_DRAME</name>